<dbReference type="EMBL" id="JABVXQ010000006">
    <property type="protein sequence ID" value="KAF6104285.1"/>
    <property type="molecule type" value="Genomic_DNA"/>
</dbReference>
<comment type="caution">
    <text evidence="1">The sequence shown here is derived from an EMBL/GenBank/DDBJ whole genome shotgun (WGS) entry which is preliminary data.</text>
</comment>
<evidence type="ECO:0000313" key="2">
    <source>
        <dbReference type="Proteomes" id="UP000664940"/>
    </source>
</evidence>
<gene>
    <name evidence="1" type="ORF">HJG60_011264</name>
</gene>
<reference evidence="1 2" key="1">
    <citation type="journal article" date="2020" name="Nature">
        <title>Six reference-quality genomes reveal evolution of bat adaptations.</title>
        <authorList>
            <person name="Jebb D."/>
            <person name="Huang Z."/>
            <person name="Pippel M."/>
            <person name="Hughes G.M."/>
            <person name="Lavrichenko K."/>
            <person name="Devanna P."/>
            <person name="Winkler S."/>
            <person name="Jermiin L.S."/>
            <person name="Skirmuntt E.C."/>
            <person name="Katzourakis A."/>
            <person name="Burkitt-Gray L."/>
            <person name="Ray D.A."/>
            <person name="Sullivan K.A.M."/>
            <person name="Roscito J.G."/>
            <person name="Kirilenko B.M."/>
            <person name="Davalos L.M."/>
            <person name="Corthals A.P."/>
            <person name="Power M.L."/>
            <person name="Jones G."/>
            <person name="Ransome R.D."/>
            <person name="Dechmann D.K.N."/>
            <person name="Locatelli A.G."/>
            <person name="Puechmaille S.J."/>
            <person name="Fedrigo O."/>
            <person name="Jarvis E.D."/>
            <person name="Hiller M."/>
            <person name="Vernes S.C."/>
            <person name="Myers E.W."/>
            <person name="Teeling E.C."/>
        </authorList>
    </citation>
    <scope>NUCLEOTIDE SEQUENCE [LARGE SCALE GENOMIC DNA]</scope>
    <source>
        <strain evidence="1">Bat1K_MPI-CBG_1</strain>
    </source>
</reference>
<accession>A0A834A7J0</accession>
<dbReference type="AlphaFoldDB" id="A0A834A7J0"/>
<sequence length="138" mass="15477">MKKSSILTMRKNKQCTEGTRFILPGLPLCVLNSQRQQSSLVPFLANTRVQPLTEHPCKASRHQGGREQALLKVPMLVGPGLGGRTDLRRWSILLACLDNYHKEERQLKGVPRCSINVVSVSLLCALRKMLVLNAFICR</sequence>
<organism evidence="1 2">
    <name type="scientific">Phyllostomus discolor</name>
    <name type="common">pale spear-nosed bat</name>
    <dbReference type="NCBI Taxonomy" id="89673"/>
    <lineage>
        <taxon>Eukaryota</taxon>
        <taxon>Metazoa</taxon>
        <taxon>Chordata</taxon>
        <taxon>Craniata</taxon>
        <taxon>Vertebrata</taxon>
        <taxon>Euteleostomi</taxon>
        <taxon>Mammalia</taxon>
        <taxon>Eutheria</taxon>
        <taxon>Laurasiatheria</taxon>
        <taxon>Chiroptera</taxon>
        <taxon>Yangochiroptera</taxon>
        <taxon>Phyllostomidae</taxon>
        <taxon>Phyllostominae</taxon>
        <taxon>Phyllostomus</taxon>
    </lineage>
</organism>
<name>A0A834A7J0_9CHIR</name>
<protein>
    <submittedName>
        <fullName evidence="1">Uncharacterized protein</fullName>
    </submittedName>
</protein>
<proteinExistence type="predicted"/>
<evidence type="ECO:0000313" key="1">
    <source>
        <dbReference type="EMBL" id="KAF6104285.1"/>
    </source>
</evidence>
<dbReference type="Proteomes" id="UP000664940">
    <property type="component" value="Unassembled WGS sequence"/>
</dbReference>